<dbReference type="FunFam" id="1.10.1420.10:FF:000004">
    <property type="entry name" value="DNA mismatch repair protein Msh3"/>
    <property type="match status" value="1"/>
</dbReference>
<dbReference type="PROSITE" id="PS00486">
    <property type="entry name" value="DNA_MISMATCH_REPAIR_2"/>
    <property type="match status" value="1"/>
</dbReference>
<dbReference type="GO" id="GO:0005524">
    <property type="term" value="F:ATP binding"/>
    <property type="evidence" value="ECO:0007669"/>
    <property type="project" value="UniProtKB-KW"/>
</dbReference>
<evidence type="ECO:0000256" key="3">
    <source>
        <dbReference type="ARBA" id="ARBA00022151"/>
    </source>
</evidence>
<dbReference type="InterPro" id="IPR017261">
    <property type="entry name" value="DNA_mismatch_repair_MutS/MSH"/>
</dbReference>
<dbReference type="InterPro" id="IPR027417">
    <property type="entry name" value="P-loop_NTPase"/>
</dbReference>
<evidence type="ECO:0000256" key="10">
    <source>
        <dbReference type="ARBA" id="ARBA00025902"/>
    </source>
</evidence>
<sequence>MTTADQDHPMTSQSLEKKQRHEDFVRTFGDMQQNQSQKRMRIDAHDILLASTSDEPMAKSASPLYDQFANKDLPHKLPATPLLKYTPLEQQVVDLKKKHPGVLLAIEVGYKYRFFGDDAKTASKVLHIANFIDRNFYVASVPVHRLTVHIRRLVHAGYKVGVVRQTETAALKASGSNRAGPFERRLQHLYTKGTFVEEMLSEESQDTDHDKGSYVLCIMEQSRGGTGSNELVRTGIVAVQPSSGDIIYDVYDDAYLRNELETRLMHIEPCELLLPARLSKPTEKVITQLTDHLSRVGQDTVRIERMPPADDVCHNYSLALDLVTEFYTQSNQADLLSSILELPELIMQVAEMEQQALAATIRYMREFGLERVFHRTKYFAHFSSRGHMLINGNTAANLEIFRNSTTFSEKGSLLSVLDHTTTRFGRRLFKKWIGQPLVDADRLNERCEAISELGSSQNYKVAVCQELLKSLPDLERGLCRINYGISSPTELIAILDGFLKVTTAFTGIEQEQMKSPYLNRLFEQLPSAHSTVLDMKSMINPHISQEPSTNKVNFFQSDEWWPELANGKVQLANIDNELEEYLQEVRKEVGLDLSFKAVAGIEYLIEVSNKQLNKVPREWIKINNTKSAARFHTPHVINKLKDRERCREQLVLDAEQAYREFLKSISDRYELFRDIIQSLAQLDCLFSLSKVAQRPGYVRPIFSKDTKISVVNGRHPMVEQLLDTYVPNDVSFDGNGVRTLILTGPNMGGKSSYIRQVALLTMMAQIGSFVPADHAEIGIVDAIFTRMGASDNMLTGESTFMVELQETSMIMKQATPRSLVILDELGRGTSTHDGMAIAYAVLHHFITKIGCITMFVTHYPGLGKLADQFPSTTANGHMSFIEDESDDIPKVFFLYKLVPGIAMKSYGLNVAQLAGIPKLVIQQAKIKSEQMEHMQNQKLGLSELLQCIANEDAEGFARLYPALPM</sequence>
<dbReference type="InterPro" id="IPR036678">
    <property type="entry name" value="MutS_con_dom_sf"/>
</dbReference>
<dbReference type="InterPro" id="IPR007860">
    <property type="entry name" value="DNA_mmatch_repair_MutS_con_dom"/>
</dbReference>
<dbReference type="Pfam" id="PF05188">
    <property type="entry name" value="MutS_II"/>
    <property type="match status" value="1"/>
</dbReference>
<keyword evidence="6" id="KW-0067">ATP-binding</keyword>
<dbReference type="Gene3D" id="3.30.420.110">
    <property type="entry name" value="MutS, connector domain"/>
    <property type="match status" value="1"/>
</dbReference>
<evidence type="ECO:0000256" key="6">
    <source>
        <dbReference type="ARBA" id="ARBA00022840"/>
    </source>
</evidence>
<dbReference type="NCBIfam" id="NF003810">
    <property type="entry name" value="PRK05399.1"/>
    <property type="match status" value="1"/>
</dbReference>
<keyword evidence="17" id="KW-1185">Reference proteome</keyword>
<evidence type="ECO:0000256" key="7">
    <source>
        <dbReference type="ARBA" id="ARBA00023125"/>
    </source>
</evidence>
<dbReference type="GO" id="GO:0006312">
    <property type="term" value="P:mitotic recombination"/>
    <property type="evidence" value="ECO:0007669"/>
    <property type="project" value="TreeGrafter"/>
</dbReference>
<comment type="subcellular location">
    <subcellularLocation>
        <location evidence="1">Nucleus</location>
    </subcellularLocation>
</comment>
<keyword evidence="7 13" id="KW-0238">DNA-binding</keyword>
<dbReference type="SUPFAM" id="SSF53150">
    <property type="entry name" value="DNA repair protein MutS, domain II"/>
    <property type="match status" value="1"/>
</dbReference>
<dbReference type="Pfam" id="PF00488">
    <property type="entry name" value="MutS_V"/>
    <property type="match status" value="1"/>
</dbReference>
<feature type="region of interest" description="Disordered" evidence="14">
    <location>
        <begin position="1"/>
        <end position="21"/>
    </location>
</feature>
<gene>
    <name evidence="16" type="ORF">DM01DRAFT_1310070</name>
</gene>
<keyword evidence="8 13" id="KW-0234">DNA repair</keyword>
<dbReference type="GO" id="GO:0005634">
    <property type="term" value="C:nucleus"/>
    <property type="evidence" value="ECO:0007669"/>
    <property type="project" value="UniProtKB-SubCell"/>
</dbReference>
<reference evidence="16 17" key="1">
    <citation type="submission" date="2016-07" db="EMBL/GenBank/DDBJ databases">
        <title>Pervasive Adenine N6-methylation of Active Genes in Fungi.</title>
        <authorList>
            <consortium name="DOE Joint Genome Institute"/>
            <person name="Mondo S.J."/>
            <person name="Dannebaum R.O."/>
            <person name="Kuo R.C."/>
            <person name="Labutti K."/>
            <person name="Haridas S."/>
            <person name="Kuo A."/>
            <person name="Salamov A."/>
            <person name="Ahrendt S.R."/>
            <person name="Lipzen A."/>
            <person name="Sullivan W."/>
            <person name="Andreopoulos W.B."/>
            <person name="Clum A."/>
            <person name="Lindquist E."/>
            <person name="Daum C."/>
            <person name="Ramamoorthy G.K."/>
            <person name="Gryganskyi A."/>
            <person name="Culley D."/>
            <person name="Magnuson J.K."/>
            <person name="James T.Y."/>
            <person name="O'Malley M.A."/>
            <person name="Stajich J.E."/>
            <person name="Spatafora J.W."/>
            <person name="Visel A."/>
            <person name="Grigoriev I.V."/>
        </authorList>
    </citation>
    <scope>NUCLEOTIDE SEQUENCE [LARGE SCALE GENOMIC DNA]</scope>
    <source>
        <strain evidence="16 17">NRRL 3301</strain>
    </source>
</reference>
<keyword evidence="9" id="KW-0539">Nucleus</keyword>
<dbReference type="SUPFAM" id="SSF55271">
    <property type="entry name" value="DNA repair protein MutS, domain I"/>
    <property type="match status" value="1"/>
</dbReference>
<evidence type="ECO:0000256" key="5">
    <source>
        <dbReference type="ARBA" id="ARBA00022763"/>
    </source>
</evidence>
<evidence type="ECO:0000256" key="9">
    <source>
        <dbReference type="ARBA" id="ARBA00023242"/>
    </source>
</evidence>
<dbReference type="SUPFAM" id="SSF52540">
    <property type="entry name" value="P-loop containing nucleoside triphosphate hydrolases"/>
    <property type="match status" value="1"/>
</dbReference>
<dbReference type="InterPro" id="IPR045076">
    <property type="entry name" value="MutS"/>
</dbReference>
<comment type="similarity">
    <text evidence="2">Belongs to the DNA mismatch repair MutS family. MSH3 subfamily.</text>
</comment>
<dbReference type="PANTHER" id="PTHR11361">
    <property type="entry name" value="DNA MISMATCH REPAIR PROTEIN MUTS FAMILY MEMBER"/>
    <property type="match status" value="1"/>
</dbReference>
<evidence type="ECO:0000256" key="12">
    <source>
        <dbReference type="ARBA" id="ARBA00073774"/>
    </source>
</evidence>
<evidence type="ECO:0000256" key="14">
    <source>
        <dbReference type="SAM" id="MobiDB-lite"/>
    </source>
</evidence>
<evidence type="ECO:0000256" key="1">
    <source>
        <dbReference type="ARBA" id="ARBA00004123"/>
    </source>
</evidence>
<dbReference type="GO" id="GO:0140664">
    <property type="term" value="F:ATP-dependent DNA damage sensor activity"/>
    <property type="evidence" value="ECO:0007669"/>
    <property type="project" value="InterPro"/>
</dbReference>
<evidence type="ECO:0000256" key="8">
    <source>
        <dbReference type="ARBA" id="ARBA00023204"/>
    </source>
</evidence>
<dbReference type="InterPro" id="IPR007861">
    <property type="entry name" value="DNA_mismatch_repair_MutS_clamp"/>
</dbReference>
<evidence type="ECO:0000313" key="16">
    <source>
        <dbReference type="EMBL" id="ORX47693.1"/>
    </source>
</evidence>
<organism evidence="16 17">
    <name type="scientific">Hesseltinella vesiculosa</name>
    <dbReference type="NCBI Taxonomy" id="101127"/>
    <lineage>
        <taxon>Eukaryota</taxon>
        <taxon>Fungi</taxon>
        <taxon>Fungi incertae sedis</taxon>
        <taxon>Mucoromycota</taxon>
        <taxon>Mucoromycotina</taxon>
        <taxon>Mucoromycetes</taxon>
        <taxon>Mucorales</taxon>
        <taxon>Cunninghamellaceae</taxon>
        <taxon>Hesseltinella</taxon>
    </lineage>
</organism>
<dbReference type="InterPro" id="IPR016151">
    <property type="entry name" value="DNA_mismatch_repair_MutS_N"/>
</dbReference>
<evidence type="ECO:0000313" key="17">
    <source>
        <dbReference type="Proteomes" id="UP000242146"/>
    </source>
</evidence>
<evidence type="ECO:0000259" key="15">
    <source>
        <dbReference type="PROSITE" id="PS00486"/>
    </source>
</evidence>
<feature type="domain" description="DNA mismatch repair proteins mutS family" evidence="15">
    <location>
        <begin position="818"/>
        <end position="834"/>
    </location>
</feature>
<dbReference type="PIRSF" id="PIRSF037677">
    <property type="entry name" value="DNA_mis_repair_Msh6"/>
    <property type="match status" value="1"/>
</dbReference>
<dbReference type="PANTHER" id="PTHR11361:SF122">
    <property type="entry name" value="DNA MISMATCH REPAIR PROTEIN MSH3"/>
    <property type="match status" value="1"/>
</dbReference>
<evidence type="ECO:0000256" key="13">
    <source>
        <dbReference type="RuleBase" id="RU003756"/>
    </source>
</evidence>
<dbReference type="STRING" id="101127.A0A1X2G9I1"/>
<dbReference type="Gene3D" id="3.40.50.300">
    <property type="entry name" value="P-loop containing nucleotide triphosphate hydrolases"/>
    <property type="match status" value="1"/>
</dbReference>
<dbReference type="EMBL" id="MCGT01000032">
    <property type="protein sequence ID" value="ORX47693.1"/>
    <property type="molecule type" value="Genomic_DNA"/>
</dbReference>
<name>A0A1X2G9I1_9FUNG</name>
<dbReference type="GO" id="GO:0030983">
    <property type="term" value="F:mismatched DNA binding"/>
    <property type="evidence" value="ECO:0007669"/>
    <property type="project" value="InterPro"/>
</dbReference>
<protein>
    <recommendedName>
        <fullName evidence="3 12">DNA mismatch repair protein MSH3</fullName>
    </recommendedName>
    <alternativeName>
        <fullName evidence="3 12">DNA mismatch repair protein MSH3</fullName>
    </alternativeName>
    <alternativeName>
        <fullName evidence="11">MutS protein homolog 3</fullName>
    </alternativeName>
</protein>
<evidence type="ECO:0000256" key="11">
    <source>
        <dbReference type="ARBA" id="ARBA00029792"/>
    </source>
</evidence>
<keyword evidence="5 13" id="KW-0227">DNA damage</keyword>
<dbReference type="OrthoDB" id="121051at2759"/>
<dbReference type="Proteomes" id="UP000242146">
    <property type="component" value="Unassembled WGS sequence"/>
</dbReference>
<comment type="caution">
    <text evidence="16">The sequence shown here is derived from an EMBL/GenBank/DDBJ whole genome shotgun (WGS) entry which is preliminary data.</text>
</comment>
<keyword evidence="4 13" id="KW-0547">Nucleotide-binding</keyword>
<dbReference type="SMART" id="SM00533">
    <property type="entry name" value="MUTSd"/>
    <property type="match status" value="1"/>
</dbReference>
<dbReference type="InterPro" id="IPR000432">
    <property type="entry name" value="DNA_mismatch_repair_MutS_C"/>
</dbReference>
<dbReference type="InterPro" id="IPR007695">
    <property type="entry name" value="DNA_mismatch_repair_MutS-lik_N"/>
</dbReference>
<evidence type="ECO:0000256" key="2">
    <source>
        <dbReference type="ARBA" id="ARBA00007094"/>
    </source>
</evidence>
<comment type="function">
    <text evidence="13">Component of the post-replicative DNA mismatch repair system (MMR).</text>
</comment>
<dbReference type="Pfam" id="PF01624">
    <property type="entry name" value="MutS_I"/>
    <property type="match status" value="1"/>
</dbReference>
<dbReference type="SMART" id="SM00534">
    <property type="entry name" value="MUTSac"/>
    <property type="match status" value="1"/>
</dbReference>
<evidence type="ECO:0000256" key="4">
    <source>
        <dbReference type="ARBA" id="ARBA00022741"/>
    </source>
</evidence>
<accession>A0A1X2G9I1</accession>
<dbReference type="FunFam" id="3.40.50.300:FF:000870">
    <property type="entry name" value="MutS protein homolog 4"/>
    <property type="match status" value="1"/>
</dbReference>
<dbReference type="Pfam" id="PF05190">
    <property type="entry name" value="MutS_IV"/>
    <property type="match status" value="1"/>
</dbReference>
<dbReference type="Pfam" id="PF05192">
    <property type="entry name" value="MutS_III"/>
    <property type="match status" value="1"/>
</dbReference>
<dbReference type="GO" id="GO:0006298">
    <property type="term" value="P:mismatch repair"/>
    <property type="evidence" value="ECO:0007669"/>
    <property type="project" value="InterPro"/>
</dbReference>
<dbReference type="Gene3D" id="1.10.1420.10">
    <property type="match status" value="2"/>
</dbReference>
<dbReference type="Gene3D" id="3.40.1170.10">
    <property type="entry name" value="DNA repair protein MutS, domain I"/>
    <property type="match status" value="1"/>
</dbReference>
<comment type="subunit">
    <text evidence="10">Heterodimer consisting of MSH2-MSH3 (MutS beta). Forms a ternary complex with MutL alpha (MLH1-PMS1).</text>
</comment>
<dbReference type="SUPFAM" id="SSF48334">
    <property type="entry name" value="DNA repair protein MutS, domain III"/>
    <property type="match status" value="1"/>
</dbReference>
<dbReference type="FunFam" id="3.40.1170.10:FF:000004">
    <property type="entry name" value="DNA mismatch repair protein"/>
    <property type="match status" value="1"/>
</dbReference>
<proteinExistence type="inferred from homology"/>
<dbReference type="InterPro" id="IPR007696">
    <property type="entry name" value="DNA_mismatch_repair_MutS_core"/>
</dbReference>
<dbReference type="AlphaFoldDB" id="A0A1X2G9I1"/>
<dbReference type="InterPro" id="IPR036187">
    <property type="entry name" value="DNA_mismatch_repair_MutS_sf"/>
</dbReference>